<organism evidence="3 4">
    <name type="scientific">Bacillus cereus</name>
    <dbReference type="NCBI Taxonomy" id="1396"/>
    <lineage>
        <taxon>Bacteria</taxon>
        <taxon>Bacillati</taxon>
        <taxon>Bacillota</taxon>
        <taxon>Bacilli</taxon>
        <taxon>Bacillales</taxon>
        <taxon>Bacillaceae</taxon>
        <taxon>Bacillus</taxon>
        <taxon>Bacillus cereus group</taxon>
    </lineage>
</organism>
<reference evidence="3 4" key="1">
    <citation type="submission" date="2017-09" db="EMBL/GenBank/DDBJ databases">
        <title>Large-scale bioinformatics analysis of Bacillus genomes uncovers conserved roles of natural products in bacterial physiology.</title>
        <authorList>
            <consortium name="Agbiome Team Llc"/>
            <person name="Bleich R.M."/>
            <person name="Grubbs K.J."/>
            <person name="Santa Maria K.C."/>
            <person name="Allen S.E."/>
            <person name="Farag S."/>
            <person name="Shank E.A."/>
            <person name="Bowers A."/>
        </authorList>
    </citation>
    <scope>NUCLEOTIDE SEQUENCE [LARGE SCALE GENOMIC DNA]</scope>
    <source>
        <strain evidence="3 4">AFS096845</strain>
    </source>
</reference>
<dbReference type="SUPFAM" id="SSF53448">
    <property type="entry name" value="Nucleotide-diphospho-sugar transferases"/>
    <property type="match status" value="1"/>
</dbReference>
<feature type="domain" description="Galactosyltransferase C-terminal" evidence="2">
    <location>
        <begin position="133"/>
        <end position="186"/>
    </location>
</feature>
<evidence type="ECO:0000313" key="3">
    <source>
        <dbReference type="EMBL" id="PEC18902.1"/>
    </source>
</evidence>
<comment type="caution">
    <text evidence="3">The sequence shown here is derived from an EMBL/GenBank/DDBJ whole genome shotgun (WGS) entry which is preliminary data.</text>
</comment>
<dbReference type="Gene3D" id="3.90.550.10">
    <property type="entry name" value="Spore Coat Polysaccharide Biosynthesis Protein SpsA, Chain A"/>
    <property type="match status" value="1"/>
</dbReference>
<dbReference type="EMBL" id="NVLK01000107">
    <property type="protein sequence ID" value="PEC18902.1"/>
    <property type="molecule type" value="Genomic_DNA"/>
</dbReference>
<evidence type="ECO:0000313" key="4">
    <source>
        <dbReference type="Proteomes" id="UP000220006"/>
    </source>
</evidence>
<dbReference type="Proteomes" id="UP000220006">
    <property type="component" value="Unassembled WGS sequence"/>
</dbReference>
<evidence type="ECO:0000259" key="2">
    <source>
        <dbReference type="Pfam" id="PF02709"/>
    </source>
</evidence>
<proteinExistence type="predicted"/>
<gene>
    <name evidence="3" type="ORF">COM96_28100</name>
</gene>
<accession>A0A2A7HPE4</accession>
<protein>
    <recommendedName>
        <fullName evidence="2">Galactosyltransferase C-terminal domain-containing protein</fullName>
    </recommendedName>
</protein>
<dbReference type="Pfam" id="PF02709">
    <property type="entry name" value="Glyco_transf_7C"/>
    <property type="match status" value="1"/>
</dbReference>
<name>A0A2A7HPE4_BACCE</name>
<evidence type="ECO:0000256" key="1">
    <source>
        <dbReference type="ARBA" id="ARBA00022679"/>
    </source>
</evidence>
<dbReference type="InterPro" id="IPR027791">
    <property type="entry name" value="Galactosyl_T_C"/>
</dbReference>
<sequence length="229" mass="26215">MKNISILIPYRSDKGPRDVIFNWVKDFYNRLLPEAEICVGCCNTNLFSRSQAVNNAARKATGDIFIIADAGIVYDPELINEAINLLDNHAWIVPYSDIQYITEDSTKKLLNTEVIWPIKLELELNPVSAYIGNITGGLVIIPRKHFESINGFDQRFLGWGGEDDAFALSVNTICGHFKRLDRSIYHLWHPPVKTTGNPHYEMNYSLYTRYAHASNNPEIMRQLILEKKQ</sequence>
<keyword evidence="1" id="KW-0808">Transferase</keyword>
<dbReference type="AlphaFoldDB" id="A0A2A7HPE4"/>
<dbReference type="GO" id="GO:0016740">
    <property type="term" value="F:transferase activity"/>
    <property type="evidence" value="ECO:0007669"/>
    <property type="project" value="UniProtKB-KW"/>
</dbReference>
<dbReference type="InterPro" id="IPR029044">
    <property type="entry name" value="Nucleotide-diphossugar_trans"/>
</dbReference>
<dbReference type="RefSeq" id="WP_097906463.1">
    <property type="nucleotide sequence ID" value="NZ_NVLK01000107.1"/>
</dbReference>